<evidence type="ECO:0000256" key="1">
    <source>
        <dbReference type="ARBA" id="ARBA00005513"/>
    </source>
</evidence>
<keyword evidence="18" id="KW-1185">Reference proteome</keyword>
<protein>
    <recommendedName>
        <fullName evidence="15">ATP synthase subunit b</fullName>
    </recommendedName>
    <alternativeName>
        <fullName evidence="15">ATP synthase F(0) sector subunit b</fullName>
    </alternativeName>
    <alternativeName>
        <fullName evidence="15">ATPase subunit I</fullName>
    </alternativeName>
    <alternativeName>
        <fullName evidence="15">F-type ATPase subunit b</fullName>
        <shortName evidence="15">F-ATPase subunit b</shortName>
    </alternativeName>
</protein>
<evidence type="ECO:0000256" key="15">
    <source>
        <dbReference type="HAMAP-Rule" id="MF_01398"/>
    </source>
</evidence>
<dbReference type="Gene3D" id="1.20.5.620">
    <property type="entry name" value="F1F0 ATP synthase subunit B, membrane domain"/>
    <property type="match status" value="1"/>
</dbReference>
<dbReference type="NCBIfam" id="TIGR01144">
    <property type="entry name" value="ATP_synt_b"/>
    <property type="match status" value="1"/>
</dbReference>
<dbReference type="GO" id="GO:0005886">
    <property type="term" value="C:plasma membrane"/>
    <property type="evidence" value="ECO:0007669"/>
    <property type="project" value="UniProtKB-SubCell"/>
</dbReference>
<keyword evidence="5 15" id="KW-0812">Transmembrane</keyword>
<dbReference type="OrthoDB" id="9788020at2"/>
<evidence type="ECO:0000256" key="16">
    <source>
        <dbReference type="RuleBase" id="RU003848"/>
    </source>
</evidence>
<evidence type="ECO:0000256" key="3">
    <source>
        <dbReference type="ARBA" id="ARBA00022475"/>
    </source>
</evidence>
<evidence type="ECO:0000313" key="17">
    <source>
        <dbReference type="EMBL" id="VVC76910.1"/>
    </source>
</evidence>
<keyword evidence="3 15" id="KW-1003">Cell membrane</keyword>
<dbReference type="RefSeq" id="WP_148340191.1">
    <property type="nucleotide sequence ID" value="NZ_LR699119.1"/>
</dbReference>
<evidence type="ECO:0000256" key="9">
    <source>
        <dbReference type="ARBA" id="ARBA00023136"/>
    </source>
</evidence>
<proteinExistence type="inferred from homology"/>
<dbReference type="Proteomes" id="UP000324194">
    <property type="component" value="Chromosome 1"/>
</dbReference>
<evidence type="ECO:0000256" key="7">
    <source>
        <dbReference type="ARBA" id="ARBA00022989"/>
    </source>
</evidence>
<dbReference type="CDD" id="cd06503">
    <property type="entry name" value="ATP-synt_Fo_b"/>
    <property type="match status" value="1"/>
</dbReference>
<comment type="subcellular location">
    <subcellularLocation>
        <location evidence="15">Cell membrane</location>
        <topology evidence="15">Single-pass membrane protein</topology>
    </subcellularLocation>
    <subcellularLocation>
        <location evidence="14">Endomembrane system</location>
        <topology evidence="14">Single-pass membrane protein</topology>
    </subcellularLocation>
</comment>
<dbReference type="GO" id="GO:0045259">
    <property type="term" value="C:proton-transporting ATP synthase complex"/>
    <property type="evidence" value="ECO:0007669"/>
    <property type="project" value="UniProtKB-KW"/>
</dbReference>
<comment type="function">
    <text evidence="12">Component of the F(0) channel, it forms part of the peripheral stalk, linking F(1) to F(0). The b'-subunit is a diverged and duplicated form of b found in plants and photosynthetic bacteria.</text>
</comment>
<comment type="subunit">
    <text evidence="13">F-type ATPases have 2 components, F(1) - the catalytic core - and F(0) - the membrane proton channel. F(1) has five subunits: alpha(3), beta(3), gamma(1), delta(1), epsilon(1). F(0) has four main subunits: a(1), b(2) and c(10-14). The alpha and beta chains form an alternating ring which encloses part of the gamma chain. F(1) is attached to F(0) by a central stalk formed by the gamma and epsilon chains, while a peripheral stalk is formed by the delta and b chains.</text>
</comment>
<dbReference type="SUPFAM" id="SSF81573">
    <property type="entry name" value="F1F0 ATP synthase subunit B, membrane domain"/>
    <property type="match status" value="1"/>
</dbReference>
<dbReference type="EMBL" id="LR699119">
    <property type="protein sequence ID" value="VVC76910.1"/>
    <property type="molecule type" value="Genomic_DNA"/>
</dbReference>
<dbReference type="AlphaFoldDB" id="A0A5E4PIL6"/>
<name>A0A5E4PIL6_9COXI</name>
<keyword evidence="8 15" id="KW-0406">Ion transport</keyword>
<keyword evidence="4 15" id="KW-0138">CF(0)</keyword>
<evidence type="ECO:0000256" key="2">
    <source>
        <dbReference type="ARBA" id="ARBA00022448"/>
    </source>
</evidence>
<evidence type="ECO:0000256" key="11">
    <source>
        <dbReference type="ARBA" id="ARBA00025198"/>
    </source>
</evidence>
<evidence type="ECO:0000313" key="18">
    <source>
        <dbReference type="Proteomes" id="UP000324194"/>
    </source>
</evidence>
<feature type="transmembrane region" description="Helical" evidence="15">
    <location>
        <begin position="6"/>
        <end position="26"/>
    </location>
</feature>
<dbReference type="PANTHER" id="PTHR33445:SF1">
    <property type="entry name" value="ATP SYNTHASE SUBUNIT B"/>
    <property type="match status" value="1"/>
</dbReference>
<comment type="function">
    <text evidence="11 15">F(1)F(0) ATP synthase produces ATP from ADP in the presence of a proton or sodium gradient. F-type ATPases consist of two structural domains, F(1) containing the extramembraneous catalytic core and F(0) containing the membrane proton channel, linked together by a central stalk and a peripheral stalk. During catalysis, ATP synthesis in the catalytic domain of F(1) is coupled via a rotary mechanism of the central stalk subunits to proton translocation.</text>
</comment>
<evidence type="ECO:0000256" key="14">
    <source>
        <dbReference type="ARBA" id="ARBA00037847"/>
    </source>
</evidence>
<reference evidence="17 18" key="1">
    <citation type="submission" date="2019-08" db="EMBL/GenBank/DDBJ databases">
        <authorList>
            <person name="Guy L."/>
        </authorList>
    </citation>
    <scope>NUCLEOTIDE SEQUENCE [LARGE SCALE GENOMIC DNA]</scope>
    <source>
        <strain evidence="17 18">SGT-108</strain>
    </source>
</reference>
<keyword evidence="9 15" id="KW-0472">Membrane</keyword>
<gene>
    <name evidence="15 17" type="primary">atpF</name>
    <name evidence="17" type="ORF">AQUSIP_22370</name>
</gene>
<dbReference type="HAMAP" id="MF_01398">
    <property type="entry name" value="ATP_synth_b_bprime"/>
    <property type="match status" value="1"/>
</dbReference>
<dbReference type="InterPro" id="IPR028987">
    <property type="entry name" value="ATP_synth_B-like_membr_sf"/>
</dbReference>
<dbReference type="InterPro" id="IPR002146">
    <property type="entry name" value="ATP_synth_b/b'su_bac/chlpt"/>
</dbReference>
<dbReference type="GO" id="GO:0046933">
    <property type="term" value="F:proton-transporting ATP synthase activity, rotational mechanism"/>
    <property type="evidence" value="ECO:0007669"/>
    <property type="project" value="UniProtKB-UniRule"/>
</dbReference>
<dbReference type="InterPro" id="IPR005864">
    <property type="entry name" value="ATP_synth_F0_bsu_bac"/>
</dbReference>
<sequence length="156" mass="17509">MDINATIIGQFITFAILVWFTMKYVWPPITKTLHDREKKIAAGLEAAERSKRELEMAEHKAFSIIREAKQQASQIIEQANLHSAQLVEEAKSHAKSESQRIVELAQGEIDREVAQAKEALKAQLAMLAVTGAEKIIQRKLDPSIHNDLLNELAAEI</sequence>
<organism evidence="17 18">
    <name type="scientific">Aquicella siphonis</name>
    <dbReference type="NCBI Taxonomy" id="254247"/>
    <lineage>
        <taxon>Bacteria</taxon>
        <taxon>Pseudomonadati</taxon>
        <taxon>Pseudomonadota</taxon>
        <taxon>Gammaproteobacteria</taxon>
        <taxon>Legionellales</taxon>
        <taxon>Coxiellaceae</taxon>
        <taxon>Aquicella</taxon>
    </lineage>
</organism>
<dbReference type="NCBIfam" id="NF004411">
    <property type="entry name" value="PRK05759.1-2"/>
    <property type="match status" value="1"/>
</dbReference>
<comment type="similarity">
    <text evidence="1 15 16">Belongs to the ATPase B chain family.</text>
</comment>
<keyword evidence="10 15" id="KW-0066">ATP synthesis</keyword>
<keyword evidence="2 15" id="KW-0813">Transport</keyword>
<evidence type="ECO:0000256" key="10">
    <source>
        <dbReference type="ARBA" id="ARBA00023310"/>
    </source>
</evidence>
<comment type="subunit">
    <text evidence="15">F-type ATPases have 2 components, F(1) - the catalytic core - and F(0) - the membrane proton channel. F(1) has five subunits: alpha(3), beta(3), gamma(1), delta(1), epsilon(1). F(0) has three main subunits: a(1), b(2) and c(10-14). The alpha and beta chains form an alternating ring which encloses part of the gamma chain. F(1) is attached to F(0) by a central stalk formed by the gamma and epsilon chains, while a peripheral stalk is formed by the delta and b chains.</text>
</comment>
<evidence type="ECO:0000256" key="5">
    <source>
        <dbReference type="ARBA" id="ARBA00022692"/>
    </source>
</evidence>
<evidence type="ECO:0000256" key="4">
    <source>
        <dbReference type="ARBA" id="ARBA00022547"/>
    </source>
</evidence>
<dbReference type="GO" id="GO:0012505">
    <property type="term" value="C:endomembrane system"/>
    <property type="evidence" value="ECO:0007669"/>
    <property type="project" value="UniProtKB-SubCell"/>
</dbReference>
<dbReference type="InterPro" id="IPR050059">
    <property type="entry name" value="ATP_synthase_B_chain"/>
</dbReference>
<dbReference type="GO" id="GO:0046961">
    <property type="term" value="F:proton-transporting ATPase activity, rotational mechanism"/>
    <property type="evidence" value="ECO:0007669"/>
    <property type="project" value="TreeGrafter"/>
</dbReference>
<evidence type="ECO:0000256" key="8">
    <source>
        <dbReference type="ARBA" id="ARBA00023065"/>
    </source>
</evidence>
<dbReference type="Pfam" id="PF00430">
    <property type="entry name" value="ATP-synt_B"/>
    <property type="match status" value="1"/>
</dbReference>
<evidence type="ECO:0000256" key="13">
    <source>
        <dbReference type="ARBA" id="ARBA00026054"/>
    </source>
</evidence>
<evidence type="ECO:0000256" key="6">
    <source>
        <dbReference type="ARBA" id="ARBA00022781"/>
    </source>
</evidence>
<dbReference type="PANTHER" id="PTHR33445">
    <property type="entry name" value="ATP SYNTHASE SUBUNIT B', CHLOROPLASTIC"/>
    <property type="match status" value="1"/>
</dbReference>
<accession>A0A5E4PIL6</accession>
<keyword evidence="7 15" id="KW-1133">Transmembrane helix</keyword>
<dbReference type="KEGG" id="asip:AQUSIP_22370"/>
<evidence type="ECO:0000256" key="12">
    <source>
        <dbReference type="ARBA" id="ARBA00025614"/>
    </source>
</evidence>
<keyword evidence="6 15" id="KW-0375">Hydrogen ion transport</keyword>